<protein>
    <submittedName>
        <fullName evidence="2">DUF3991 domain-containing protein</fullName>
    </submittedName>
</protein>
<dbReference type="SUPFAM" id="SSF57783">
    <property type="entry name" value="Zinc beta-ribbon"/>
    <property type="match status" value="1"/>
</dbReference>
<dbReference type="RefSeq" id="WP_154322983.1">
    <property type="nucleotide sequence ID" value="NZ_CP045695.1"/>
</dbReference>
<dbReference type="Pfam" id="PF13154">
    <property type="entry name" value="DUF3991"/>
    <property type="match status" value="1"/>
</dbReference>
<feature type="domain" description="DUF3991" evidence="1">
    <location>
        <begin position="120"/>
        <end position="186"/>
    </location>
</feature>
<evidence type="ECO:0000313" key="2">
    <source>
        <dbReference type="EMBL" id="MSS41242.1"/>
    </source>
</evidence>
<dbReference type="Proteomes" id="UP000462363">
    <property type="component" value="Unassembled WGS sequence"/>
</dbReference>
<evidence type="ECO:0000259" key="1">
    <source>
        <dbReference type="Pfam" id="PF13154"/>
    </source>
</evidence>
<comment type="caution">
    <text evidence="2">The sequence shown here is derived from an EMBL/GenBank/DDBJ whole genome shotgun (WGS) entry which is preliminary data.</text>
</comment>
<dbReference type="AlphaFoldDB" id="A0A844F4J6"/>
<sequence length="330" mass="37935">MPYIAPEVVRQAKQMDLLTYLKNYEPYELVHFSGNTYTTKTHDSLKISNGKWMWWSRGIGGRSALDYLIKVRNYTFMEAVQIIAEQAAIRPPVSVPAEKAKEKILLLPKSYRYQTYVVSYLQRRGIDTDIIEFCLRTGRIYESENYHNAVFVGRDREDKPRYAALRGVGTDFIGEASGSDKNYSFSIPTGEKSRTVHLFESAIDLLSYATLQKLEGRDWRAEHLLSLAGIYQPAKEIEKSKVPAALTRFLKEHPEVNEVVLHLDNDRAGRLATKAICTVLPEQYRTDDQPPKQGNDYNDCLCIRLGKGLTKRVKNGERNYKRSRTKDLER</sequence>
<accession>A0A844F4J6</accession>
<proteinExistence type="predicted"/>
<dbReference type="Pfam" id="PF13155">
    <property type="entry name" value="Toprim_2"/>
    <property type="match status" value="1"/>
</dbReference>
<dbReference type="EMBL" id="VUMB01000029">
    <property type="protein sequence ID" value="MSS41242.1"/>
    <property type="molecule type" value="Genomic_DNA"/>
</dbReference>
<dbReference type="Gene3D" id="3.40.1360.10">
    <property type="match status" value="1"/>
</dbReference>
<evidence type="ECO:0000313" key="3">
    <source>
        <dbReference type="Proteomes" id="UP000462363"/>
    </source>
</evidence>
<reference evidence="2 3" key="1">
    <citation type="submission" date="2019-08" db="EMBL/GenBank/DDBJ databases">
        <title>In-depth cultivation of the pig gut microbiome towards novel bacterial diversity and tailored functional studies.</title>
        <authorList>
            <person name="Wylensek D."/>
            <person name="Hitch T.C.A."/>
            <person name="Clavel T."/>
        </authorList>
    </citation>
    <scope>NUCLEOTIDE SEQUENCE [LARGE SCALE GENOMIC DNA]</scope>
    <source>
        <strain evidence="2 3">BL-389-WT-3D</strain>
    </source>
</reference>
<name>A0A844F4J6_CLOSV</name>
<organism evidence="2 3">
    <name type="scientific">Clostridium scindens (strain JCM 10418 / VPI 12708)</name>
    <dbReference type="NCBI Taxonomy" id="29347"/>
    <lineage>
        <taxon>Bacteria</taxon>
        <taxon>Bacillati</taxon>
        <taxon>Bacillota</taxon>
        <taxon>Clostridia</taxon>
        <taxon>Lachnospirales</taxon>
        <taxon>Lachnospiraceae</taxon>
    </lineage>
</organism>
<dbReference type="InterPro" id="IPR025054">
    <property type="entry name" value="DUF3991"/>
</dbReference>
<gene>
    <name evidence="2" type="ORF">FYJ37_13020</name>
</gene>